<reference evidence="3 4" key="1">
    <citation type="submission" date="2015-09" db="EMBL/GenBank/DDBJ databases">
        <authorList>
            <consortium name="Pathogen Informatics"/>
        </authorList>
    </citation>
    <scope>NUCLEOTIDE SEQUENCE [LARGE SCALE GENOMIC DNA]</scope>
    <source>
        <strain evidence="3 4">2789STDY5834928</strain>
    </source>
</reference>
<feature type="domain" description="Thioesterase" evidence="2">
    <location>
        <begin position="47"/>
        <end position="119"/>
    </location>
</feature>
<dbReference type="Pfam" id="PF03061">
    <property type="entry name" value="4HBT"/>
    <property type="match status" value="1"/>
</dbReference>
<dbReference type="AlphaFoldDB" id="A0A174ZH91"/>
<evidence type="ECO:0000313" key="3">
    <source>
        <dbReference type="EMBL" id="CUQ86685.1"/>
    </source>
</evidence>
<sequence>MEDLNEIREFFAKDRFATENGAVIEAVGKNTATVGMKIESRHRNAAGIVMGGAIFTLADFAFAVASNHEKLGTVSLNANITFLRASKGDKLIATAECVRDGRTTCYYRVSVTDNTGVLIAEITTSGYKTS</sequence>
<gene>
    <name evidence="3" type="primary">paaI</name>
    <name evidence="3" type="ORF">ERS852540_01356</name>
</gene>
<dbReference type="GO" id="GO:0016289">
    <property type="term" value="F:acyl-CoA hydrolase activity"/>
    <property type="evidence" value="ECO:0007669"/>
    <property type="project" value="TreeGrafter"/>
</dbReference>
<dbReference type="InterPro" id="IPR003736">
    <property type="entry name" value="PAAI_dom"/>
</dbReference>
<keyword evidence="1 3" id="KW-0378">Hydrolase</keyword>
<dbReference type="NCBIfam" id="TIGR00369">
    <property type="entry name" value="unchar_dom_1"/>
    <property type="match status" value="1"/>
</dbReference>
<evidence type="ECO:0000313" key="4">
    <source>
        <dbReference type="Proteomes" id="UP000095662"/>
    </source>
</evidence>
<organism evidence="3 4">
    <name type="scientific">[Eubacterium] siraeum</name>
    <dbReference type="NCBI Taxonomy" id="39492"/>
    <lineage>
        <taxon>Bacteria</taxon>
        <taxon>Bacillati</taxon>
        <taxon>Bacillota</taxon>
        <taxon>Clostridia</taxon>
        <taxon>Eubacteriales</taxon>
        <taxon>Oscillospiraceae</taxon>
        <taxon>Oscillospiraceae incertae sedis</taxon>
    </lineage>
</organism>
<dbReference type="Gene3D" id="3.10.129.10">
    <property type="entry name" value="Hotdog Thioesterase"/>
    <property type="match status" value="1"/>
</dbReference>
<dbReference type="OrthoDB" id="286702at2"/>
<dbReference type="InterPro" id="IPR029069">
    <property type="entry name" value="HotDog_dom_sf"/>
</dbReference>
<dbReference type="PANTHER" id="PTHR42856:SF1">
    <property type="entry name" value="ACYL-COENZYME A THIOESTERASE PAAI"/>
    <property type="match status" value="1"/>
</dbReference>
<dbReference type="EMBL" id="CZBY01000009">
    <property type="protein sequence ID" value="CUQ86685.1"/>
    <property type="molecule type" value="Genomic_DNA"/>
</dbReference>
<dbReference type="STRING" id="39492.ERS852540_01356"/>
<dbReference type="EC" id="3.1.2.-" evidence="3"/>
<dbReference type="InterPro" id="IPR006683">
    <property type="entry name" value="Thioestr_dom"/>
</dbReference>
<proteinExistence type="predicted"/>
<name>A0A174ZH91_9FIRM</name>
<dbReference type="PANTHER" id="PTHR42856">
    <property type="entry name" value="ACYL-COENZYME A THIOESTERASE PAAI"/>
    <property type="match status" value="1"/>
</dbReference>
<dbReference type="Proteomes" id="UP000095662">
    <property type="component" value="Unassembled WGS sequence"/>
</dbReference>
<dbReference type="InterPro" id="IPR052723">
    <property type="entry name" value="Acyl-CoA_thioesterase_PaaI"/>
</dbReference>
<accession>A0A174ZH91</accession>
<evidence type="ECO:0000259" key="2">
    <source>
        <dbReference type="Pfam" id="PF03061"/>
    </source>
</evidence>
<dbReference type="CDD" id="cd03443">
    <property type="entry name" value="PaaI_thioesterase"/>
    <property type="match status" value="1"/>
</dbReference>
<evidence type="ECO:0000256" key="1">
    <source>
        <dbReference type="ARBA" id="ARBA00022801"/>
    </source>
</evidence>
<protein>
    <submittedName>
        <fullName evidence="3">Acyl-coenzyme A thioesterase PaaI</fullName>
        <ecNumber evidence="3">3.1.2.-</ecNumber>
    </submittedName>
</protein>
<dbReference type="SUPFAM" id="SSF54637">
    <property type="entry name" value="Thioesterase/thiol ester dehydrase-isomerase"/>
    <property type="match status" value="1"/>
</dbReference>